<evidence type="ECO:0000313" key="4">
    <source>
        <dbReference type="EMBL" id="GEL03096.1"/>
    </source>
</evidence>
<feature type="region of interest" description="Disordered" evidence="1">
    <location>
        <begin position="240"/>
        <end position="316"/>
    </location>
</feature>
<evidence type="ECO:0000259" key="3">
    <source>
        <dbReference type="Pfam" id="PF04366"/>
    </source>
</evidence>
<dbReference type="InterPro" id="IPR007461">
    <property type="entry name" value="Ysc84_actin-binding"/>
</dbReference>
<evidence type="ECO:0000256" key="2">
    <source>
        <dbReference type="SAM" id="SignalP"/>
    </source>
</evidence>
<keyword evidence="5" id="KW-1185">Reference proteome</keyword>
<feature type="signal peptide" evidence="2">
    <location>
        <begin position="1"/>
        <end position="35"/>
    </location>
</feature>
<organism evidence="4 5">
    <name type="scientific">Swaminathania salitolerans</name>
    <dbReference type="NCBI Taxonomy" id="182838"/>
    <lineage>
        <taxon>Bacteria</taxon>
        <taxon>Pseudomonadati</taxon>
        <taxon>Pseudomonadota</taxon>
        <taxon>Alphaproteobacteria</taxon>
        <taxon>Acetobacterales</taxon>
        <taxon>Acetobacteraceae</taxon>
        <taxon>Swaminathania</taxon>
    </lineage>
</organism>
<protein>
    <recommendedName>
        <fullName evidence="3">Ysc84 actin-binding domain-containing protein</fullName>
    </recommendedName>
</protein>
<name>A0A511BRY6_9PROT</name>
<feature type="compositionally biased region" description="Low complexity" evidence="1">
    <location>
        <begin position="250"/>
        <end position="283"/>
    </location>
</feature>
<feature type="chain" id="PRO_5021872023" description="Ysc84 actin-binding domain-containing protein" evidence="2">
    <location>
        <begin position="36"/>
        <end position="316"/>
    </location>
</feature>
<keyword evidence="2" id="KW-0732">Signal</keyword>
<comment type="caution">
    <text evidence="4">The sequence shown here is derived from an EMBL/GenBank/DDBJ whole genome shotgun (WGS) entry which is preliminary data.</text>
</comment>
<dbReference type="EMBL" id="BJVC01000006">
    <property type="protein sequence ID" value="GEL03096.1"/>
    <property type="molecule type" value="Genomic_DNA"/>
</dbReference>
<reference evidence="4 5" key="1">
    <citation type="submission" date="2019-07" db="EMBL/GenBank/DDBJ databases">
        <title>Whole genome shotgun sequence of Swaminathania salitolerans NBRC 104436.</title>
        <authorList>
            <person name="Hosoyama A."/>
            <person name="Uohara A."/>
            <person name="Ohji S."/>
            <person name="Ichikawa N."/>
        </authorList>
    </citation>
    <scope>NUCLEOTIDE SEQUENCE [LARGE SCALE GENOMIC DNA]</scope>
    <source>
        <strain evidence="4 5">NBRC 104436</strain>
    </source>
</reference>
<dbReference type="AlphaFoldDB" id="A0A511BRY6"/>
<accession>A0A511BRY6</accession>
<dbReference type="PANTHER" id="PTHR15629">
    <property type="entry name" value="SH3YL1 PROTEIN"/>
    <property type="match status" value="1"/>
</dbReference>
<feature type="compositionally biased region" description="Polar residues" evidence="1">
    <location>
        <begin position="298"/>
        <end position="316"/>
    </location>
</feature>
<dbReference type="CDD" id="cd11524">
    <property type="entry name" value="SYLF"/>
    <property type="match status" value="1"/>
</dbReference>
<feature type="domain" description="Ysc84 actin-binding" evidence="3">
    <location>
        <begin position="114"/>
        <end position="235"/>
    </location>
</feature>
<sequence>MTSRSFFLAPMRPGLFALTLTTPVLMAVATPAARAATAQQALVDRATLAVQDIFQGTTPTSRAQRYLAKARAVMVCPSVFRMSIVFGGSGGGCLLLSRDARGSWSDPAFYTLSSASMGLQLGVESSQLMFFVMSDRGLQALLDSQFKFSANASASFANMGSGIESGSAGASNTDILALQKSQGLFAGASLGGSKLTVDSAANRAFYGQPVGPEDIVISMRVNNTGADPLRRVLMQVVQSQATGTPTSLTGNSQSGAGSQPGGAYANPSATGAATGAAPGRAATVGNSPYPANYDSRRSYTSQSGGAVRSETLSSPR</sequence>
<dbReference type="InterPro" id="IPR051702">
    <property type="entry name" value="SH3_domain_YSC84-like"/>
</dbReference>
<dbReference type="Pfam" id="PF04366">
    <property type="entry name" value="Ysc84"/>
    <property type="match status" value="1"/>
</dbReference>
<proteinExistence type="predicted"/>
<feature type="compositionally biased region" description="Polar residues" evidence="1">
    <location>
        <begin position="240"/>
        <end position="249"/>
    </location>
</feature>
<evidence type="ECO:0000256" key="1">
    <source>
        <dbReference type="SAM" id="MobiDB-lite"/>
    </source>
</evidence>
<evidence type="ECO:0000313" key="5">
    <source>
        <dbReference type="Proteomes" id="UP000321405"/>
    </source>
</evidence>
<gene>
    <name evidence="4" type="ORF">SSA02_22590</name>
</gene>
<dbReference type="GO" id="GO:0035091">
    <property type="term" value="F:phosphatidylinositol binding"/>
    <property type="evidence" value="ECO:0007669"/>
    <property type="project" value="TreeGrafter"/>
</dbReference>
<dbReference type="PANTHER" id="PTHR15629:SF2">
    <property type="entry name" value="SH3 DOMAIN-CONTAINING YSC84-LIKE PROTEIN 1"/>
    <property type="match status" value="1"/>
</dbReference>
<dbReference type="Proteomes" id="UP000321405">
    <property type="component" value="Unassembled WGS sequence"/>
</dbReference>